<feature type="compositionally biased region" description="Low complexity" evidence="1">
    <location>
        <begin position="46"/>
        <end position="55"/>
    </location>
</feature>
<dbReference type="EC" id="2.1.1.n11" evidence="2"/>
<keyword evidence="2" id="KW-0378">Hydrolase</keyword>
<keyword evidence="2" id="KW-0489">Methyltransferase</keyword>
<keyword evidence="2" id="KW-0326">Glycosidase</keyword>
<feature type="region of interest" description="Disordered" evidence="1">
    <location>
        <begin position="1"/>
        <end position="78"/>
    </location>
</feature>
<feature type="region of interest" description="Disordered" evidence="1">
    <location>
        <begin position="174"/>
        <end position="267"/>
    </location>
</feature>
<proteinExistence type="predicted"/>
<feature type="non-terminal residue" evidence="2">
    <location>
        <position position="267"/>
    </location>
</feature>
<dbReference type="EMBL" id="CADCUW010000378">
    <property type="protein sequence ID" value="CAA9429490.1"/>
    <property type="molecule type" value="Genomic_DNA"/>
</dbReference>
<dbReference type="EC" id="3.2.2.21" evidence="2"/>
<dbReference type="GO" id="GO:0032259">
    <property type="term" value="P:methylation"/>
    <property type="evidence" value="ECO:0007669"/>
    <property type="project" value="UniProtKB-KW"/>
</dbReference>
<protein>
    <submittedName>
        <fullName evidence="2">Methylphosphotriester-DNA--protein-cysteine S-methyltransferase</fullName>
        <ecNumber evidence="2">2.1.1.n11</ecNumber>
        <ecNumber evidence="2">3.2.2.21</ecNumber>
    </submittedName>
</protein>
<dbReference type="AlphaFoldDB" id="A0A6J4Q0P5"/>
<feature type="non-terminal residue" evidence="2">
    <location>
        <position position="1"/>
    </location>
</feature>
<feature type="compositionally biased region" description="Low complexity" evidence="1">
    <location>
        <begin position="64"/>
        <end position="78"/>
    </location>
</feature>
<feature type="compositionally biased region" description="Low complexity" evidence="1">
    <location>
        <begin position="1"/>
        <end position="12"/>
    </location>
</feature>
<accession>A0A6J4Q0P5</accession>
<evidence type="ECO:0000313" key="2">
    <source>
        <dbReference type="EMBL" id="CAA9429490.1"/>
    </source>
</evidence>
<dbReference type="GO" id="GO:0008168">
    <property type="term" value="F:methyltransferase activity"/>
    <property type="evidence" value="ECO:0007669"/>
    <property type="project" value="UniProtKB-KW"/>
</dbReference>
<dbReference type="GO" id="GO:0003905">
    <property type="term" value="F:alkylbase DNA N-glycosylase activity"/>
    <property type="evidence" value="ECO:0007669"/>
    <property type="project" value="UniProtKB-EC"/>
</dbReference>
<organism evidence="2">
    <name type="scientific">uncultured Rubrobacteraceae bacterium</name>
    <dbReference type="NCBI Taxonomy" id="349277"/>
    <lineage>
        <taxon>Bacteria</taxon>
        <taxon>Bacillati</taxon>
        <taxon>Actinomycetota</taxon>
        <taxon>Rubrobacteria</taxon>
        <taxon>Rubrobacterales</taxon>
        <taxon>Rubrobacteraceae</taxon>
        <taxon>environmental samples</taxon>
    </lineage>
</organism>
<name>A0A6J4Q0P5_9ACTN</name>
<keyword evidence="2" id="KW-0808">Transferase</keyword>
<reference evidence="2" key="1">
    <citation type="submission" date="2020-02" db="EMBL/GenBank/DDBJ databases">
        <authorList>
            <person name="Meier V. D."/>
        </authorList>
    </citation>
    <scope>NUCLEOTIDE SEQUENCE</scope>
    <source>
        <strain evidence="2">AVDCRST_MAG01</strain>
    </source>
</reference>
<feature type="compositionally biased region" description="Basic and acidic residues" evidence="1">
    <location>
        <begin position="256"/>
        <end position="267"/>
    </location>
</feature>
<evidence type="ECO:0000256" key="1">
    <source>
        <dbReference type="SAM" id="MobiDB-lite"/>
    </source>
</evidence>
<sequence>GGPCGCRAGPAPWRSRRARGVSGVSCGSKICGTSAPPSSVAGGFWTSTPTRWPSPKRSPPTPRSRPSSPAGPGYASPAAWMGQSPPCGLCSASRSPSPVPGRSPAGSWTCAARRWRRRWWSRMRGSRTCFRFPRPWSDWRLVRSAFRRSGTGRWWGWRGRWNWERSRLTPARTGTRPIDGYCRSRGSDPGRPHTSPCAPSGTPTPSCRRTSGCARPSPVSGVRTTPGAPRSWRRAGGPGAHTPCSTCGRASKPRPSRRENVERRRSH</sequence>
<gene>
    <name evidence="2" type="ORF">AVDCRST_MAG01-01-2819</name>
</gene>